<evidence type="ECO:0000259" key="9">
    <source>
        <dbReference type="PROSITE" id="PS50850"/>
    </source>
</evidence>
<dbReference type="CDD" id="cd17325">
    <property type="entry name" value="MFS_MdtG_SLC18_like"/>
    <property type="match status" value="1"/>
</dbReference>
<comment type="subcellular location">
    <subcellularLocation>
        <location evidence="1">Membrane</location>
        <topology evidence="1">Multi-pass membrane protein</topology>
    </subcellularLocation>
</comment>
<dbReference type="Proteomes" id="UP000811619">
    <property type="component" value="Unassembled WGS sequence"/>
</dbReference>
<proteinExistence type="inferred from homology"/>
<dbReference type="PANTHER" id="PTHR23506">
    <property type="entry name" value="GH10249P"/>
    <property type="match status" value="1"/>
</dbReference>
<evidence type="ECO:0000313" key="10">
    <source>
        <dbReference type="EMBL" id="KAG5926536.1"/>
    </source>
</evidence>
<evidence type="ECO:0000256" key="5">
    <source>
        <dbReference type="ARBA" id="ARBA00022989"/>
    </source>
</evidence>
<feature type="domain" description="Major facilitator superfamily (MFS) profile" evidence="9">
    <location>
        <begin position="1"/>
        <end position="435"/>
    </location>
</feature>
<reference evidence="10" key="1">
    <citation type="journal article" date="2020" name="bioRxiv">
        <title>Whole genome comparisons of ergot fungi reveals the divergence and evolution of species within the genus Claviceps are the result of varying mechanisms driving genome evolution and host range expansion.</title>
        <authorList>
            <person name="Wyka S.A."/>
            <person name="Mondo S.J."/>
            <person name="Liu M."/>
            <person name="Dettman J."/>
            <person name="Nalam V."/>
            <person name="Broders K.D."/>
        </authorList>
    </citation>
    <scope>NUCLEOTIDE SEQUENCE</scope>
    <source>
        <strain evidence="10">CCC 489</strain>
    </source>
</reference>
<evidence type="ECO:0000256" key="8">
    <source>
        <dbReference type="SAM" id="Phobius"/>
    </source>
</evidence>
<dbReference type="InterPro" id="IPR036259">
    <property type="entry name" value="MFS_trans_sf"/>
</dbReference>
<sequence>MSTVALGLFTDVFLYGVVVPLLPFLLHDRINIPQGQIQVYVSALLAAYAGASVTFSLPVGWITDKVGSRQLPFLAGSLLLLGATAMLAVADNLGILVTARLLQGVSASIVWTAGLAMVQSAVGPKQTGQAIGTVSSVISVGEVIAPVVGGPLYHRGGIVAVTALSTSILAIDLVMRLLVIDIKETTSDDEPRTATSSRENNDTPVADIPGEAQYKINNPRAVERAVPILYCFRDGRFLTAMILVAVQSLLIGAFDATVPVETQSLFHFSSLEVGLVFIALVVPNLALGPLAGMAVDRYGTKLVATGGYIILVPYLLLLSLPSREILTGSWNIVLFCSILALNGAGMSIISSPGLVEATLVTEKYVTANPDFFPRNGPYAQLYGFSSVFAFAGLTIGPLLGGLVRERFGYMAMTIMLAVISGVTAIVSFLVIGEKMPTSYSE</sequence>
<feature type="transmembrane region" description="Helical" evidence="8">
    <location>
        <begin position="302"/>
        <end position="320"/>
    </location>
</feature>
<keyword evidence="3" id="KW-0813">Transport</keyword>
<protein>
    <recommendedName>
        <fullName evidence="9">Major facilitator superfamily (MFS) profile domain-containing protein</fullName>
    </recommendedName>
</protein>
<dbReference type="InterPro" id="IPR050930">
    <property type="entry name" value="MFS_Vesicular_Transporter"/>
</dbReference>
<evidence type="ECO:0000313" key="11">
    <source>
        <dbReference type="Proteomes" id="UP000811619"/>
    </source>
</evidence>
<dbReference type="InterPro" id="IPR001958">
    <property type="entry name" value="Tet-R_TetA/multi-R_MdtG-like"/>
</dbReference>
<dbReference type="OrthoDB" id="5086884at2759"/>
<organism evidence="10 11">
    <name type="scientific">Claviceps africana</name>
    <dbReference type="NCBI Taxonomy" id="83212"/>
    <lineage>
        <taxon>Eukaryota</taxon>
        <taxon>Fungi</taxon>
        <taxon>Dikarya</taxon>
        <taxon>Ascomycota</taxon>
        <taxon>Pezizomycotina</taxon>
        <taxon>Sordariomycetes</taxon>
        <taxon>Hypocreomycetidae</taxon>
        <taxon>Hypocreales</taxon>
        <taxon>Clavicipitaceae</taxon>
        <taxon>Claviceps</taxon>
    </lineage>
</organism>
<dbReference type="GO" id="GO:0022857">
    <property type="term" value="F:transmembrane transporter activity"/>
    <property type="evidence" value="ECO:0007669"/>
    <property type="project" value="InterPro"/>
</dbReference>
<feature type="transmembrane region" description="Helical" evidence="8">
    <location>
        <begin position="71"/>
        <end position="89"/>
    </location>
</feature>
<feature type="transmembrane region" description="Helical" evidence="8">
    <location>
        <begin position="274"/>
        <end position="295"/>
    </location>
</feature>
<dbReference type="GO" id="GO:0016020">
    <property type="term" value="C:membrane"/>
    <property type="evidence" value="ECO:0007669"/>
    <property type="project" value="UniProtKB-SubCell"/>
</dbReference>
<feature type="transmembrane region" description="Helical" evidence="8">
    <location>
        <begin position="332"/>
        <end position="360"/>
    </location>
</feature>
<evidence type="ECO:0000256" key="3">
    <source>
        <dbReference type="ARBA" id="ARBA00022448"/>
    </source>
</evidence>
<dbReference type="AlphaFoldDB" id="A0A8K0NJ19"/>
<evidence type="ECO:0000256" key="2">
    <source>
        <dbReference type="ARBA" id="ARBA00006829"/>
    </source>
</evidence>
<feature type="transmembrane region" description="Helical" evidence="8">
    <location>
        <begin position="6"/>
        <end position="27"/>
    </location>
</feature>
<evidence type="ECO:0000256" key="6">
    <source>
        <dbReference type="ARBA" id="ARBA00023136"/>
    </source>
</evidence>
<feature type="transmembrane region" description="Helical" evidence="8">
    <location>
        <begin position="237"/>
        <end position="254"/>
    </location>
</feature>
<feature type="region of interest" description="Disordered" evidence="7">
    <location>
        <begin position="188"/>
        <end position="209"/>
    </location>
</feature>
<dbReference type="InterPro" id="IPR020846">
    <property type="entry name" value="MFS_dom"/>
</dbReference>
<keyword evidence="11" id="KW-1185">Reference proteome</keyword>
<dbReference type="Gene3D" id="1.20.1250.20">
    <property type="entry name" value="MFS general substrate transporter like domains"/>
    <property type="match status" value="2"/>
</dbReference>
<dbReference type="PROSITE" id="PS50850">
    <property type="entry name" value="MFS"/>
    <property type="match status" value="1"/>
</dbReference>
<evidence type="ECO:0000256" key="4">
    <source>
        <dbReference type="ARBA" id="ARBA00022692"/>
    </source>
</evidence>
<keyword evidence="5 8" id="KW-1133">Transmembrane helix</keyword>
<name>A0A8K0NJ19_9HYPO</name>
<keyword evidence="4 8" id="KW-0812">Transmembrane</keyword>
<keyword evidence="6 8" id="KW-0472">Membrane</keyword>
<dbReference type="PANTHER" id="PTHR23506:SF37">
    <property type="entry name" value="MAJOR FACILITATOR SUPERFAMILY (MFS) PROFILE DOMAIN-CONTAINING PROTEIN"/>
    <property type="match status" value="1"/>
</dbReference>
<accession>A0A8K0NJ19</accession>
<dbReference type="PRINTS" id="PR01035">
    <property type="entry name" value="TCRTETA"/>
</dbReference>
<feature type="transmembrane region" description="Helical" evidence="8">
    <location>
        <begin position="101"/>
        <end position="122"/>
    </location>
</feature>
<dbReference type="EMBL" id="SRPY01000259">
    <property type="protein sequence ID" value="KAG5926536.1"/>
    <property type="molecule type" value="Genomic_DNA"/>
</dbReference>
<dbReference type="SUPFAM" id="SSF103473">
    <property type="entry name" value="MFS general substrate transporter"/>
    <property type="match status" value="1"/>
</dbReference>
<comment type="similarity">
    <text evidence="2">Belongs to the major facilitator superfamily. Vesicular transporter family.</text>
</comment>
<dbReference type="InterPro" id="IPR011701">
    <property type="entry name" value="MFS"/>
</dbReference>
<feature type="transmembrane region" description="Helical" evidence="8">
    <location>
        <begin position="381"/>
        <end position="403"/>
    </location>
</feature>
<feature type="transmembrane region" description="Helical" evidence="8">
    <location>
        <begin position="39"/>
        <end position="59"/>
    </location>
</feature>
<comment type="caution">
    <text evidence="10">The sequence shown here is derived from an EMBL/GenBank/DDBJ whole genome shotgun (WGS) entry which is preliminary data.</text>
</comment>
<feature type="transmembrane region" description="Helical" evidence="8">
    <location>
        <begin position="158"/>
        <end position="179"/>
    </location>
</feature>
<evidence type="ECO:0000256" key="7">
    <source>
        <dbReference type="SAM" id="MobiDB-lite"/>
    </source>
</evidence>
<dbReference type="Pfam" id="PF07690">
    <property type="entry name" value="MFS_1"/>
    <property type="match status" value="1"/>
</dbReference>
<evidence type="ECO:0000256" key="1">
    <source>
        <dbReference type="ARBA" id="ARBA00004141"/>
    </source>
</evidence>
<feature type="transmembrane region" description="Helical" evidence="8">
    <location>
        <begin position="409"/>
        <end position="431"/>
    </location>
</feature>
<gene>
    <name evidence="10" type="ORF">E4U42_003186</name>
</gene>